<evidence type="ECO:0000256" key="1">
    <source>
        <dbReference type="ARBA" id="ARBA00001913"/>
    </source>
</evidence>
<evidence type="ECO:0000256" key="7">
    <source>
        <dbReference type="ARBA" id="ARBA00023277"/>
    </source>
</evidence>
<reference evidence="9 10" key="1">
    <citation type="submission" date="2022-01" db="EMBL/GenBank/DDBJ databases">
        <title>Labilibaculum sp. nov, a marine bacterium isolated from Antarctica.</title>
        <authorList>
            <person name="Dai W."/>
        </authorList>
    </citation>
    <scope>NUCLEOTIDE SEQUENCE [LARGE SCALE GENOMIC DNA]</scope>
    <source>
        <strain evidence="9 10">DW002</strain>
    </source>
</reference>
<proteinExistence type="inferred from homology"/>
<dbReference type="InterPro" id="IPR014718">
    <property type="entry name" value="GH-type_carb-bd"/>
</dbReference>
<dbReference type="CDD" id="cd09019">
    <property type="entry name" value="galactose_mutarotase_like"/>
    <property type="match status" value="1"/>
</dbReference>
<keyword evidence="6 8" id="KW-0413">Isomerase</keyword>
<gene>
    <name evidence="9" type="ORF">L3049_03840</name>
</gene>
<evidence type="ECO:0000313" key="10">
    <source>
        <dbReference type="Proteomes" id="UP001528920"/>
    </source>
</evidence>
<protein>
    <recommendedName>
        <fullName evidence="8">Aldose 1-epimerase</fullName>
        <ecNumber evidence="8">5.1.3.3</ecNumber>
    </recommendedName>
</protein>
<sequence>MKKLLFLISIVYLFSSCTNNNSNIKLVDARKFDITIDDKKVSLFKLQNTEGATCQITNFGGRVVSLWVKDKNEKYTDVVLGYDNIDDYQKASAQYIGASIGRFANRIAEGKFNLNDSTFILTKNNGDNHLHGGVKGLHNVVWNATLLSESELQLNYLSIDGEEGYPGNLAVMLTYRLSDKNELQISYTATCDKDTPINLTHHSFFNLNGAGNEEITDHLLSVNADMYLPIKEGGLPTGEIHSVINTPFDFTNVKSIGKHINDNNEQLKLGNGYDHCLVLKGSGIRFVAKVSSPKSGIYMDVITNEPGMQLYTGNYLNEKIHIGKNGKAYKKRTALCLETQHFPDSPNQSHFPSCILKAGESYSSYCTYQFGLE</sequence>
<evidence type="ECO:0000256" key="4">
    <source>
        <dbReference type="ARBA" id="ARBA00011245"/>
    </source>
</evidence>
<dbReference type="NCBIfam" id="NF008277">
    <property type="entry name" value="PRK11055.1"/>
    <property type="match status" value="1"/>
</dbReference>
<name>A0ABT5VNX6_9BACT</name>
<comment type="caution">
    <text evidence="9">The sequence shown here is derived from an EMBL/GenBank/DDBJ whole genome shotgun (WGS) entry which is preliminary data.</text>
</comment>
<dbReference type="InterPro" id="IPR008183">
    <property type="entry name" value="Aldose_1/G6P_1-epimerase"/>
</dbReference>
<dbReference type="PANTHER" id="PTHR10091">
    <property type="entry name" value="ALDOSE-1-EPIMERASE"/>
    <property type="match status" value="1"/>
</dbReference>
<dbReference type="EC" id="5.1.3.3" evidence="8"/>
<dbReference type="RefSeq" id="WP_275108467.1">
    <property type="nucleotide sequence ID" value="NZ_JAKJSC010000001.1"/>
</dbReference>
<comment type="pathway">
    <text evidence="2 8">Carbohydrate metabolism; hexose metabolism.</text>
</comment>
<dbReference type="InterPro" id="IPR047215">
    <property type="entry name" value="Galactose_mutarotase-like"/>
</dbReference>
<comment type="subunit">
    <text evidence="4">Monomer.</text>
</comment>
<keyword evidence="5" id="KW-0106">Calcium</keyword>
<evidence type="ECO:0000256" key="5">
    <source>
        <dbReference type="ARBA" id="ARBA00022837"/>
    </source>
</evidence>
<dbReference type="Gene3D" id="2.70.98.10">
    <property type="match status" value="1"/>
</dbReference>
<keyword evidence="7 8" id="KW-0119">Carbohydrate metabolism</keyword>
<dbReference type="PANTHER" id="PTHR10091:SF0">
    <property type="entry name" value="GALACTOSE MUTAROTASE"/>
    <property type="match status" value="1"/>
</dbReference>
<dbReference type="SUPFAM" id="SSF74650">
    <property type="entry name" value="Galactose mutarotase-like"/>
    <property type="match status" value="1"/>
</dbReference>
<dbReference type="PROSITE" id="PS51257">
    <property type="entry name" value="PROKAR_LIPOPROTEIN"/>
    <property type="match status" value="1"/>
</dbReference>
<keyword evidence="10" id="KW-1185">Reference proteome</keyword>
<dbReference type="PIRSF" id="PIRSF005096">
    <property type="entry name" value="GALM"/>
    <property type="match status" value="1"/>
</dbReference>
<comment type="similarity">
    <text evidence="3 8">Belongs to the aldose epimerase family.</text>
</comment>
<dbReference type="Pfam" id="PF01263">
    <property type="entry name" value="Aldose_epim"/>
    <property type="match status" value="1"/>
</dbReference>
<evidence type="ECO:0000313" key="9">
    <source>
        <dbReference type="EMBL" id="MDE5417130.1"/>
    </source>
</evidence>
<evidence type="ECO:0000256" key="3">
    <source>
        <dbReference type="ARBA" id="ARBA00006206"/>
    </source>
</evidence>
<dbReference type="InterPro" id="IPR011013">
    <property type="entry name" value="Gal_mutarotase_sf_dom"/>
</dbReference>
<dbReference type="EMBL" id="JAKJSC010000001">
    <property type="protein sequence ID" value="MDE5417130.1"/>
    <property type="molecule type" value="Genomic_DNA"/>
</dbReference>
<comment type="catalytic activity">
    <reaction evidence="8">
        <text>alpha-D-glucose = beta-D-glucose</text>
        <dbReference type="Rhea" id="RHEA:10264"/>
        <dbReference type="ChEBI" id="CHEBI:15903"/>
        <dbReference type="ChEBI" id="CHEBI:17925"/>
        <dbReference type="EC" id="5.1.3.3"/>
    </reaction>
</comment>
<evidence type="ECO:0000256" key="8">
    <source>
        <dbReference type="PIRNR" id="PIRNR005096"/>
    </source>
</evidence>
<evidence type="ECO:0000256" key="2">
    <source>
        <dbReference type="ARBA" id="ARBA00005028"/>
    </source>
</evidence>
<organism evidence="9 10">
    <name type="scientific">Paralabilibaculum antarcticum</name>
    <dbReference type="NCBI Taxonomy" id="2912572"/>
    <lineage>
        <taxon>Bacteria</taxon>
        <taxon>Pseudomonadati</taxon>
        <taxon>Bacteroidota</taxon>
        <taxon>Bacteroidia</taxon>
        <taxon>Marinilabiliales</taxon>
        <taxon>Marinifilaceae</taxon>
        <taxon>Paralabilibaculum</taxon>
    </lineage>
</organism>
<comment type="cofactor">
    <cofactor evidence="1">
        <name>Ca(2+)</name>
        <dbReference type="ChEBI" id="CHEBI:29108"/>
    </cofactor>
</comment>
<dbReference type="InterPro" id="IPR015443">
    <property type="entry name" value="Aldose_1-epimerase"/>
</dbReference>
<evidence type="ECO:0000256" key="6">
    <source>
        <dbReference type="ARBA" id="ARBA00023235"/>
    </source>
</evidence>
<accession>A0ABT5VNX6</accession>
<dbReference type="Proteomes" id="UP001528920">
    <property type="component" value="Unassembled WGS sequence"/>
</dbReference>